<evidence type="ECO:0000313" key="2">
    <source>
        <dbReference type="EMBL" id="GCC50099.1"/>
    </source>
</evidence>
<dbReference type="InterPro" id="IPR008535">
    <property type="entry name" value="DUF817"/>
</dbReference>
<feature type="transmembrane region" description="Helical" evidence="1">
    <location>
        <begin position="27"/>
        <end position="50"/>
    </location>
</feature>
<dbReference type="Pfam" id="PF05675">
    <property type="entry name" value="DUF817"/>
    <property type="match status" value="1"/>
</dbReference>
<dbReference type="AlphaFoldDB" id="A0A401U5E3"/>
<keyword evidence="1" id="KW-0472">Membrane</keyword>
<reference evidence="2 3" key="1">
    <citation type="submission" date="2018-11" db="EMBL/GenBank/DDBJ databases">
        <title>Chryseotalea sanarue gen. nov., sp., nov., a member of the family Cytophagaceae, isolated from a brackish lake in Hamamatsu Japan.</title>
        <authorList>
            <person name="Maejima Y."/>
            <person name="Iino T."/>
            <person name="Muraguchi Y."/>
            <person name="Fukuda K."/>
            <person name="Ohkuma M."/>
            <person name="Moriuchi R."/>
            <person name="Dohra H."/>
            <person name="Kimbara K."/>
            <person name="Shintani M."/>
        </authorList>
    </citation>
    <scope>NUCLEOTIDE SEQUENCE [LARGE SCALE GENOMIC DNA]</scope>
    <source>
        <strain evidence="2 3">Ys</strain>
    </source>
</reference>
<feature type="transmembrane region" description="Helical" evidence="1">
    <location>
        <begin position="249"/>
        <end position="269"/>
    </location>
</feature>
<protein>
    <submittedName>
        <fullName evidence="2">DUF817 domain-containing protein</fullName>
    </submittedName>
</protein>
<feature type="transmembrane region" description="Helical" evidence="1">
    <location>
        <begin position="155"/>
        <end position="174"/>
    </location>
</feature>
<feature type="transmembrane region" description="Helical" evidence="1">
    <location>
        <begin position="209"/>
        <end position="229"/>
    </location>
</feature>
<name>A0A401U5E3_9BACT</name>
<keyword evidence="3" id="KW-1185">Reference proteome</keyword>
<gene>
    <name evidence="2" type="ORF">SanaruYs_03140</name>
</gene>
<comment type="caution">
    <text evidence="2">The sequence shown here is derived from an EMBL/GenBank/DDBJ whole genome shotgun (WGS) entry which is preliminary data.</text>
</comment>
<keyword evidence="1" id="KW-0812">Transmembrane</keyword>
<dbReference type="PIRSF" id="PIRSF009141">
    <property type="entry name" value="UCP009141"/>
    <property type="match status" value="1"/>
</dbReference>
<dbReference type="Proteomes" id="UP000288227">
    <property type="component" value="Unassembled WGS sequence"/>
</dbReference>
<dbReference type="RefSeq" id="WP_218022340.1">
    <property type="nucleotide sequence ID" value="NZ_BHXQ01000001.1"/>
</dbReference>
<proteinExistence type="predicted"/>
<dbReference type="EMBL" id="BHXQ01000001">
    <property type="protein sequence ID" value="GCC50099.1"/>
    <property type="molecule type" value="Genomic_DNA"/>
</dbReference>
<feature type="transmembrane region" description="Helical" evidence="1">
    <location>
        <begin position="85"/>
        <end position="103"/>
    </location>
</feature>
<evidence type="ECO:0000256" key="1">
    <source>
        <dbReference type="SAM" id="Phobius"/>
    </source>
</evidence>
<sequence>MKQLVRVLYLVIPKSDSGNLEKYWSEFIAFGFKQALSCIFPAFIFCMLVVSNLTTIPFLPRYDFLLIACVVMQAIMYFSKLESGMELLVITMFHVLGLIMEIYKVSMHSWSYPEFAYTKIYGVPLYSGFMYASVGSYVCQAWRWCSLKIINWPEFIPATLVSIGIYVNFFTHHYAYDFRWVLTLLLIIIFWKTKVIFTTNNIKRKMPLVLSFLLIGFFIWVAENMATYLGAWKYATQHEGWKMVSLGKISSWFLLIVLSIVIVIQLKFFRAYNKKQ</sequence>
<feature type="transmembrane region" description="Helical" evidence="1">
    <location>
        <begin position="62"/>
        <end position="78"/>
    </location>
</feature>
<feature type="transmembrane region" description="Helical" evidence="1">
    <location>
        <begin position="123"/>
        <end position="143"/>
    </location>
</feature>
<evidence type="ECO:0000313" key="3">
    <source>
        <dbReference type="Proteomes" id="UP000288227"/>
    </source>
</evidence>
<organism evidence="2 3">
    <name type="scientific">Chryseotalea sanaruensis</name>
    <dbReference type="NCBI Taxonomy" id="2482724"/>
    <lineage>
        <taxon>Bacteria</taxon>
        <taxon>Pseudomonadati</taxon>
        <taxon>Bacteroidota</taxon>
        <taxon>Cytophagia</taxon>
        <taxon>Cytophagales</taxon>
        <taxon>Chryseotaleaceae</taxon>
        <taxon>Chryseotalea</taxon>
    </lineage>
</organism>
<feature type="transmembrane region" description="Helical" evidence="1">
    <location>
        <begin position="180"/>
        <end position="197"/>
    </location>
</feature>
<keyword evidence="1" id="KW-1133">Transmembrane helix</keyword>
<accession>A0A401U5E3</accession>